<comment type="caution">
    <text evidence="1">The sequence shown here is derived from an EMBL/GenBank/DDBJ whole genome shotgun (WGS) entry which is preliminary data.</text>
</comment>
<proteinExistence type="predicted"/>
<protein>
    <submittedName>
        <fullName evidence="1">Transcriptional regulator for cysteine regulon</fullName>
    </submittedName>
</protein>
<keyword evidence="2" id="KW-1185">Reference proteome</keyword>
<dbReference type="Proteomes" id="UP000005856">
    <property type="component" value="Unassembled WGS sequence"/>
</dbReference>
<evidence type="ECO:0000313" key="2">
    <source>
        <dbReference type="Proteomes" id="UP000005856"/>
    </source>
</evidence>
<reference evidence="1 2" key="1">
    <citation type="submission" date="2007-06" db="EMBL/GenBank/DDBJ databases">
        <authorList>
            <person name="Green D."/>
            <person name="Ferriera S."/>
            <person name="Johnson J."/>
            <person name="Kravitz S."/>
            <person name="Beeson K."/>
            <person name="Sutton G."/>
            <person name="Rogers Y.-H."/>
            <person name="Friedman R."/>
            <person name="Frazier M."/>
            <person name="Venter J.C."/>
        </authorList>
    </citation>
    <scope>NUCLEOTIDE SEQUENCE [LARGE SCALE GENOMIC DNA]</scope>
    <source>
        <strain evidence="1 2">DG893</strain>
    </source>
</reference>
<dbReference type="EMBL" id="ABCP01000003">
    <property type="protein sequence ID" value="EDM49049.1"/>
    <property type="molecule type" value="Genomic_DNA"/>
</dbReference>
<dbReference type="AlphaFoldDB" id="A6EX35"/>
<accession>A6EX35</accession>
<gene>
    <name evidence="1" type="primary">cysB</name>
    <name evidence="1" type="ORF">MDG893_06429</name>
</gene>
<evidence type="ECO:0000313" key="1">
    <source>
        <dbReference type="EMBL" id="EDM49049.1"/>
    </source>
</evidence>
<name>A6EX35_9GAMM</name>
<sequence>MAELLTALLQTYEAIVFKGPHHVLPESAGLVIMLIQR</sequence>
<organism evidence="1 2">
    <name type="scientific">Marinobacter algicola DG893</name>
    <dbReference type="NCBI Taxonomy" id="443152"/>
    <lineage>
        <taxon>Bacteria</taxon>
        <taxon>Pseudomonadati</taxon>
        <taxon>Pseudomonadota</taxon>
        <taxon>Gammaproteobacteria</taxon>
        <taxon>Pseudomonadales</taxon>
        <taxon>Marinobacteraceae</taxon>
        <taxon>Marinobacter</taxon>
    </lineage>
</organism>